<evidence type="ECO:0000256" key="1">
    <source>
        <dbReference type="SAM" id="SignalP"/>
    </source>
</evidence>
<evidence type="ECO:0000259" key="2">
    <source>
        <dbReference type="Pfam" id="PF12708"/>
    </source>
</evidence>
<name>A0A1F2PM31_9FIRM</name>
<dbReference type="Proteomes" id="UP000176244">
    <property type="component" value="Unassembled WGS sequence"/>
</dbReference>
<dbReference type="Pfam" id="PF12708">
    <property type="entry name" value="Pect-lyase_RHGA_epim"/>
    <property type="match status" value="1"/>
</dbReference>
<keyword evidence="1" id="KW-0732">Signal</keyword>
<dbReference type="SUPFAM" id="SSF51126">
    <property type="entry name" value="Pectin lyase-like"/>
    <property type="match status" value="1"/>
</dbReference>
<dbReference type="OrthoDB" id="9795222at2"/>
<sequence>MGKLAISVLILATISFSVFAFNLISPAKLDSSEKLTLSTNQIKEVVVPTDKIINAKDYGAKGDGLTDDTVALQEAIDASSKENALLVIPESEEPYFITKQLVISKDTHISGYGAILYMEPEKETIRNMLWSSPDKMIANVSIEGITLKSENSYKGTNYHANSMISNVQGIYFQNIQNLEIKNVSMTNMYVGLKISQSGRHRNTDIQISNLKIDASSMPIQISGTNRFRMIDSVLNSNDGGTKWLHSAYLRGDNSDFYFENVEFNNASGGGIAIAGNAQYDKPPQNMVFKNCRIKDSVVGVHINSGAKNISMSDVVIEGSSLGFKINDASELNIDEVRISKSKLNEYDHGAFSIRDVNQATISNVTIDASNITESLCLLIGKIEDLRLSSFEDDNVKNIPLYSVNSTAKIKNLIIE</sequence>
<dbReference type="Gene3D" id="2.160.20.10">
    <property type="entry name" value="Single-stranded right-handed beta-helix, Pectin lyase-like"/>
    <property type="match status" value="1"/>
</dbReference>
<dbReference type="STRING" id="52694.ACWI_00410"/>
<feature type="signal peptide" evidence="1">
    <location>
        <begin position="1"/>
        <end position="20"/>
    </location>
</feature>
<organism evidence="3 4">
    <name type="scientific">Acetobacterium wieringae</name>
    <dbReference type="NCBI Taxonomy" id="52694"/>
    <lineage>
        <taxon>Bacteria</taxon>
        <taxon>Bacillati</taxon>
        <taxon>Bacillota</taxon>
        <taxon>Clostridia</taxon>
        <taxon>Eubacteriales</taxon>
        <taxon>Eubacteriaceae</taxon>
        <taxon>Acetobacterium</taxon>
    </lineage>
</organism>
<reference evidence="3 4" key="1">
    <citation type="submission" date="2015-09" db="EMBL/GenBank/DDBJ databases">
        <title>Genome sequence of Acetobacterium wieringae DSM 1911.</title>
        <authorList>
            <person name="Poehlein A."/>
            <person name="Bengelsdorf F.R."/>
            <person name="Schiel-Bengelsdorf B."/>
            <person name="Duerre P."/>
            <person name="Daniel R."/>
        </authorList>
    </citation>
    <scope>NUCLEOTIDE SEQUENCE [LARGE SCALE GENOMIC DNA]</scope>
    <source>
        <strain evidence="3 4">DSM 1911</strain>
    </source>
</reference>
<dbReference type="RefSeq" id="WP_070369436.1">
    <property type="nucleotide sequence ID" value="NZ_LKEU01000009.1"/>
</dbReference>
<protein>
    <submittedName>
        <fullName evidence="3">Pectate lyase superfamily protein</fullName>
    </submittedName>
</protein>
<dbReference type="GO" id="GO:0016829">
    <property type="term" value="F:lyase activity"/>
    <property type="evidence" value="ECO:0007669"/>
    <property type="project" value="UniProtKB-KW"/>
</dbReference>
<dbReference type="SMART" id="SM00710">
    <property type="entry name" value="PbH1"/>
    <property type="match status" value="6"/>
</dbReference>
<feature type="chain" id="PRO_5039630301" evidence="1">
    <location>
        <begin position="21"/>
        <end position="415"/>
    </location>
</feature>
<feature type="domain" description="Rhamnogalacturonase A/B/Epimerase-like pectate lyase" evidence="2">
    <location>
        <begin position="52"/>
        <end position="323"/>
    </location>
</feature>
<evidence type="ECO:0000313" key="4">
    <source>
        <dbReference type="Proteomes" id="UP000176244"/>
    </source>
</evidence>
<dbReference type="InterPro" id="IPR011050">
    <property type="entry name" value="Pectin_lyase_fold/virulence"/>
</dbReference>
<dbReference type="EMBL" id="LKEU01000009">
    <property type="protein sequence ID" value="OFV72438.1"/>
    <property type="molecule type" value="Genomic_DNA"/>
</dbReference>
<accession>A0A1F2PM31</accession>
<proteinExistence type="predicted"/>
<comment type="caution">
    <text evidence="3">The sequence shown here is derived from an EMBL/GenBank/DDBJ whole genome shotgun (WGS) entry which is preliminary data.</text>
</comment>
<dbReference type="InterPro" id="IPR006626">
    <property type="entry name" value="PbH1"/>
</dbReference>
<dbReference type="InterPro" id="IPR012334">
    <property type="entry name" value="Pectin_lyas_fold"/>
</dbReference>
<gene>
    <name evidence="3" type="ORF">ACWI_00410</name>
</gene>
<dbReference type="InterPro" id="IPR024535">
    <property type="entry name" value="RHGA/B-epi-like_pectate_lyase"/>
</dbReference>
<keyword evidence="3" id="KW-0456">Lyase</keyword>
<dbReference type="AlphaFoldDB" id="A0A1F2PM31"/>
<evidence type="ECO:0000313" key="3">
    <source>
        <dbReference type="EMBL" id="OFV72438.1"/>
    </source>
</evidence>